<evidence type="ECO:0000256" key="1">
    <source>
        <dbReference type="SAM" id="Phobius"/>
    </source>
</evidence>
<organism evidence="2 3">
    <name type="scientific">Sphaerosporella brunnea</name>
    <dbReference type="NCBI Taxonomy" id="1250544"/>
    <lineage>
        <taxon>Eukaryota</taxon>
        <taxon>Fungi</taxon>
        <taxon>Dikarya</taxon>
        <taxon>Ascomycota</taxon>
        <taxon>Pezizomycotina</taxon>
        <taxon>Pezizomycetes</taxon>
        <taxon>Pezizales</taxon>
        <taxon>Pyronemataceae</taxon>
        <taxon>Sphaerosporella</taxon>
    </lineage>
</organism>
<dbReference type="EMBL" id="VXIS01000007">
    <property type="protein sequence ID" value="KAA8914290.1"/>
    <property type="molecule type" value="Genomic_DNA"/>
</dbReference>
<keyword evidence="3" id="KW-1185">Reference proteome</keyword>
<dbReference type="Proteomes" id="UP000326924">
    <property type="component" value="Unassembled WGS sequence"/>
</dbReference>
<comment type="caution">
    <text evidence="2">The sequence shown here is derived from an EMBL/GenBank/DDBJ whole genome shotgun (WGS) entry which is preliminary data.</text>
</comment>
<reference evidence="2 3" key="1">
    <citation type="submission" date="2019-09" db="EMBL/GenBank/DDBJ databases">
        <title>Draft genome of the ectomycorrhizal ascomycete Sphaerosporella brunnea.</title>
        <authorList>
            <consortium name="DOE Joint Genome Institute"/>
            <person name="Benucci G.M."/>
            <person name="Marozzi G."/>
            <person name="Antonielli L."/>
            <person name="Sanchez S."/>
            <person name="Marco P."/>
            <person name="Wang X."/>
            <person name="Falini L.B."/>
            <person name="Barry K."/>
            <person name="Haridas S."/>
            <person name="Lipzen A."/>
            <person name="Labutti K."/>
            <person name="Grigoriev I.V."/>
            <person name="Murat C."/>
            <person name="Martin F."/>
            <person name="Albertini E."/>
            <person name="Donnini D."/>
            <person name="Bonito G."/>
        </authorList>
    </citation>
    <scope>NUCLEOTIDE SEQUENCE [LARGE SCALE GENOMIC DNA]</scope>
    <source>
        <strain evidence="2 3">Sb_GMNB300</strain>
    </source>
</reference>
<gene>
    <name evidence="2" type="ORF">FN846DRAFT_927350</name>
</gene>
<evidence type="ECO:0000313" key="2">
    <source>
        <dbReference type="EMBL" id="KAA8914290.1"/>
    </source>
</evidence>
<dbReference type="InParanoid" id="A0A5J5FA64"/>
<keyword evidence="1" id="KW-1133">Transmembrane helix</keyword>
<feature type="transmembrane region" description="Helical" evidence="1">
    <location>
        <begin position="140"/>
        <end position="159"/>
    </location>
</feature>
<sequence>MVPRTNRNTGSCISAAVETPKRGLDNQRVDIDNELLLVPCQIIMKGKKICICRLPLGVERQPCLPCWIFACRKQNDRCSESGTLSLVDSPKNFPFCRDDMLTGPPYDRGVGLFTLINCGLPLRYTTTHTHTLSSSIEVSRVRICVTLVFFCVCVCVRVATKSSR</sequence>
<keyword evidence="1" id="KW-0472">Membrane</keyword>
<accession>A0A5J5FA64</accession>
<keyword evidence="1" id="KW-0812">Transmembrane</keyword>
<protein>
    <submittedName>
        <fullName evidence="2">Uncharacterized protein</fullName>
    </submittedName>
</protein>
<name>A0A5J5FA64_9PEZI</name>
<proteinExistence type="predicted"/>
<evidence type="ECO:0000313" key="3">
    <source>
        <dbReference type="Proteomes" id="UP000326924"/>
    </source>
</evidence>
<dbReference type="AlphaFoldDB" id="A0A5J5FA64"/>